<dbReference type="SUPFAM" id="SSF50044">
    <property type="entry name" value="SH3-domain"/>
    <property type="match status" value="3"/>
</dbReference>
<feature type="domain" description="SH3" evidence="3">
    <location>
        <begin position="268"/>
        <end position="327"/>
    </location>
</feature>
<dbReference type="GeneID" id="100901260"/>
<reference evidence="5" key="1">
    <citation type="submission" date="2025-08" db="UniProtKB">
        <authorList>
            <consortium name="RefSeq"/>
        </authorList>
    </citation>
    <scope>IDENTIFICATION</scope>
</reference>
<name>A0AAJ6QTK3_9ACAR</name>
<feature type="domain" description="SH3" evidence="3">
    <location>
        <begin position="102"/>
        <end position="163"/>
    </location>
</feature>
<dbReference type="RefSeq" id="XP_003743476.1">
    <property type="nucleotide sequence ID" value="XM_003743428.1"/>
</dbReference>
<dbReference type="Proteomes" id="UP000694867">
    <property type="component" value="Unplaced"/>
</dbReference>
<organism evidence="4 5">
    <name type="scientific">Galendromus occidentalis</name>
    <name type="common">western predatory mite</name>
    <dbReference type="NCBI Taxonomy" id="34638"/>
    <lineage>
        <taxon>Eukaryota</taxon>
        <taxon>Metazoa</taxon>
        <taxon>Ecdysozoa</taxon>
        <taxon>Arthropoda</taxon>
        <taxon>Chelicerata</taxon>
        <taxon>Arachnida</taxon>
        <taxon>Acari</taxon>
        <taxon>Parasitiformes</taxon>
        <taxon>Mesostigmata</taxon>
        <taxon>Gamasina</taxon>
        <taxon>Phytoseioidea</taxon>
        <taxon>Phytoseiidae</taxon>
        <taxon>Typhlodrominae</taxon>
        <taxon>Galendromus</taxon>
    </lineage>
</organism>
<dbReference type="Pfam" id="PF00018">
    <property type="entry name" value="SH3_1"/>
    <property type="match status" value="2"/>
</dbReference>
<dbReference type="InterPro" id="IPR050384">
    <property type="entry name" value="Endophilin_SH3RF"/>
</dbReference>
<dbReference type="PANTHER" id="PTHR14167:SF48">
    <property type="entry name" value="SH3 DOMAIN-CONTAINING PROTEIN 19"/>
    <property type="match status" value="1"/>
</dbReference>
<gene>
    <name evidence="5" type="primary">LOC100901260</name>
</gene>
<dbReference type="Pfam" id="PF14604">
    <property type="entry name" value="SH3_9"/>
    <property type="match status" value="1"/>
</dbReference>
<dbReference type="Gene3D" id="2.30.30.40">
    <property type="entry name" value="SH3 Domains"/>
    <property type="match status" value="3"/>
</dbReference>
<feature type="domain" description="SH3" evidence="3">
    <location>
        <begin position="198"/>
        <end position="258"/>
    </location>
</feature>
<dbReference type="AlphaFoldDB" id="A0AAJ6QTK3"/>
<dbReference type="SMART" id="SM00326">
    <property type="entry name" value="SH3"/>
    <property type="match status" value="3"/>
</dbReference>
<evidence type="ECO:0000313" key="4">
    <source>
        <dbReference type="Proteomes" id="UP000694867"/>
    </source>
</evidence>
<evidence type="ECO:0000313" key="5">
    <source>
        <dbReference type="RefSeq" id="XP_003743476.1"/>
    </source>
</evidence>
<evidence type="ECO:0000256" key="1">
    <source>
        <dbReference type="ARBA" id="ARBA00022443"/>
    </source>
</evidence>
<dbReference type="CDD" id="cd00174">
    <property type="entry name" value="SH3"/>
    <property type="match status" value="3"/>
</dbReference>
<dbReference type="InterPro" id="IPR036028">
    <property type="entry name" value="SH3-like_dom_sf"/>
</dbReference>
<protein>
    <submittedName>
        <fullName evidence="5">SH3 domain-containing protein 19</fullName>
    </submittedName>
</protein>
<evidence type="ECO:0000259" key="3">
    <source>
        <dbReference type="PROSITE" id="PS50002"/>
    </source>
</evidence>
<accession>A0AAJ6QTK3</accession>
<keyword evidence="4" id="KW-1185">Reference proteome</keyword>
<dbReference type="InterPro" id="IPR001452">
    <property type="entry name" value="SH3_domain"/>
</dbReference>
<sequence length="327" mass="36833">MVCCFCSTLFERFTCRNHRRRRAIHTRGHKNIVDGASRKSMPMRRISRGDPKIEENIEDVKAIEPDYPQWPTWDDKPETERYIHEKPVASVSPLPNQTSQNEDSEQAIALYDFAAQHEDELSFSAGDRLLVTSRCDQDWLYGCALKDSKYGIFPASFVQIGSESGSETESLKEIESNCENLDGAEGAKKPIQTTTKSSDGRPVIAIFAFSPEQEGDLGFEEGETISVLSRINKDWLMGRNARGEVGQFPAGFVQLTDTTNSQNSTTLADSNVYVCIFDFEAQQTDDLTIRAGDKIRVTEKISEEWWQGHVLGDKREGIFPSNFVEPL</sequence>
<proteinExistence type="predicted"/>
<dbReference type="PANTHER" id="PTHR14167">
    <property type="entry name" value="SH3 DOMAIN-CONTAINING"/>
    <property type="match status" value="1"/>
</dbReference>
<keyword evidence="1 2" id="KW-0728">SH3 domain</keyword>
<dbReference type="KEGG" id="goe:100901260"/>
<evidence type="ECO:0000256" key="2">
    <source>
        <dbReference type="PROSITE-ProRule" id="PRU00192"/>
    </source>
</evidence>
<dbReference type="PROSITE" id="PS50002">
    <property type="entry name" value="SH3"/>
    <property type="match status" value="3"/>
</dbReference>
<dbReference type="PRINTS" id="PR00452">
    <property type="entry name" value="SH3DOMAIN"/>
</dbReference>
<dbReference type="PRINTS" id="PR00499">
    <property type="entry name" value="P67PHOX"/>
</dbReference>